<feature type="domain" description="ABC3 transporter permease C-terminal" evidence="8">
    <location>
        <begin position="228"/>
        <end position="320"/>
    </location>
</feature>
<evidence type="ECO:0000256" key="6">
    <source>
        <dbReference type="ARBA" id="ARBA00038076"/>
    </source>
</evidence>
<dbReference type="InterPro" id="IPR003838">
    <property type="entry name" value="ABC3_permease_C"/>
</dbReference>
<evidence type="ECO:0000256" key="4">
    <source>
        <dbReference type="ARBA" id="ARBA00022989"/>
    </source>
</evidence>
<comment type="caution">
    <text evidence="10">The sequence shown here is derived from an EMBL/GenBank/DDBJ whole genome shotgun (WGS) entry which is preliminary data.</text>
</comment>
<proteinExistence type="inferred from homology"/>
<evidence type="ECO:0000256" key="5">
    <source>
        <dbReference type="ARBA" id="ARBA00023136"/>
    </source>
</evidence>
<accession>E9SBT6</accession>
<feature type="domain" description="MacB-like periplasmic core" evidence="9">
    <location>
        <begin position="68"/>
        <end position="168"/>
    </location>
</feature>
<name>E9SBT6_RUMAL</name>
<dbReference type="OrthoDB" id="1929615at2"/>
<dbReference type="EMBL" id="ADKM02000075">
    <property type="protein sequence ID" value="EGC03202.1"/>
    <property type="molecule type" value="Genomic_DNA"/>
</dbReference>
<organism evidence="10 11">
    <name type="scientific">Ruminococcus albus 8</name>
    <dbReference type="NCBI Taxonomy" id="246199"/>
    <lineage>
        <taxon>Bacteria</taxon>
        <taxon>Bacillati</taxon>
        <taxon>Bacillota</taxon>
        <taxon>Clostridia</taxon>
        <taxon>Eubacteriales</taxon>
        <taxon>Oscillospiraceae</taxon>
        <taxon>Ruminococcus</taxon>
    </lineage>
</organism>
<keyword evidence="5 7" id="KW-0472">Membrane</keyword>
<feature type="transmembrane region" description="Helical" evidence="7">
    <location>
        <begin position="266"/>
        <end position="288"/>
    </location>
</feature>
<gene>
    <name evidence="10" type="ORF">CUS_6751</name>
</gene>
<dbReference type="PANTHER" id="PTHR30572">
    <property type="entry name" value="MEMBRANE COMPONENT OF TRANSPORTER-RELATED"/>
    <property type="match status" value="1"/>
</dbReference>
<dbReference type="GO" id="GO:0005886">
    <property type="term" value="C:plasma membrane"/>
    <property type="evidence" value="ECO:0007669"/>
    <property type="project" value="UniProtKB-SubCell"/>
</dbReference>
<feature type="transmembrane region" description="Helical" evidence="7">
    <location>
        <begin position="224"/>
        <end position="246"/>
    </location>
</feature>
<keyword evidence="11" id="KW-1185">Reference proteome</keyword>
<keyword evidence="4 7" id="KW-1133">Transmembrane helix</keyword>
<dbReference type="Proteomes" id="UP000004259">
    <property type="component" value="Unassembled WGS sequence"/>
</dbReference>
<comment type="similarity">
    <text evidence="6">Belongs to the ABC-4 integral membrane protein family.</text>
</comment>
<dbReference type="Pfam" id="PF12704">
    <property type="entry name" value="MacB_PCD"/>
    <property type="match status" value="1"/>
</dbReference>
<dbReference type="eggNOG" id="COG0577">
    <property type="taxonomic scope" value="Bacteria"/>
</dbReference>
<evidence type="ECO:0000256" key="1">
    <source>
        <dbReference type="ARBA" id="ARBA00004651"/>
    </source>
</evidence>
<evidence type="ECO:0000256" key="7">
    <source>
        <dbReference type="SAM" id="Phobius"/>
    </source>
</evidence>
<evidence type="ECO:0000259" key="9">
    <source>
        <dbReference type="Pfam" id="PF12704"/>
    </source>
</evidence>
<evidence type="ECO:0000313" key="11">
    <source>
        <dbReference type="Proteomes" id="UP000004259"/>
    </source>
</evidence>
<keyword evidence="3 7" id="KW-0812">Transmembrane</keyword>
<dbReference type="Pfam" id="PF02687">
    <property type="entry name" value="FtsX"/>
    <property type="match status" value="1"/>
</dbReference>
<reference evidence="10 11" key="1">
    <citation type="submission" date="2011-02" db="EMBL/GenBank/DDBJ databases">
        <authorList>
            <person name="Nelson K.E."/>
            <person name="Sutton G."/>
            <person name="Torralba M."/>
            <person name="Durkin S."/>
            <person name="Harkins D."/>
            <person name="Montgomery R."/>
            <person name="Ziemer C."/>
            <person name="Klaassens E."/>
            <person name="Ocuiv P."/>
            <person name="Morrison M."/>
        </authorList>
    </citation>
    <scope>NUCLEOTIDE SEQUENCE [LARGE SCALE GENOMIC DNA]</scope>
    <source>
        <strain evidence="10 11">8</strain>
    </source>
</reference>
<dbReference type="AlphaFoldDB" id="E9SBT6"/>
<dbReference type="PANTHER" id="PTHR30572:SF4">
    <property type="entry name" value="ABC TRANSPORTER PERMEASE YTRF"/>
    <property type="match status" value="1"/>
</dbReference>
<evidence type="ECO:0000259" key="8">
    <source>
        <dbReference type="Pfam" id="PF02687"/>
    </source>
</evidence>
<evidence type="ECO:0000256" key="3">
    <source>
        <dbReference type="ARBA" id="ARBA00022692"/>
    </source>
</evidence>
<dbReference type="STRING" id="246199.CUS_6751"/>
<dbReference type="InterPro" id="IPR050250">
    <property type="entry name" value="Macrolide_Exporter_MacB"/>
</dbReference>
<feature type="transmembrane region" description="Helical" evidence="7">
    <location>
        <begin position="300"/>
        <end position="323"/>
    </location>
</feature>
<evidence type="ECO:0000313" key="10">
    <source>
        <dbReference type="EMBL" id="EGC03202.1"/>
    </source>
</evidence>
<dbReference type="InterPro" id="IPR025857">
    <property type="entry name" value="MacB_PCD"/>
</dbReference>
<protein>
    <submittedName>
        <fullName evidence="10">Efflux ABC transporter, permease protein</fullName>
    </submittedName>
</protein>
<keyword evidence="2" id="KW-1003">Cell membrane</keyword>
<dbReference type="RefSeq" id="WP_002849392.1">
    <property type="nucleotide sequence ID" value="NZ_ADKM02000075.1"/>
</dbReference>
<dbReference type="GO" id="GO:0022857">
    <property type="term" value="F:transmembrane transporter activity"/>
    <property type="evidence" value="ECO:0007669"/>
    <property type="project" value="TreeGrafter"/>
</dbReference>
<feature type="transmembrane region" description="Helical" evidence="7">
    <location>
        <begin position="9"/>
        <end position="29"/>
    </location>
</feature>
<sequence>MHKIRYTTILLLAVFCIIPIVSILMIHHLTLTDTLNKMGSGALGKSSLVIKVDGYDNTDDLTDALSAIKGNSAIYSDVTDENGTVRYMFFNRNYINLPMKEGRFFKASDFTKDNAVCVVGKGRSDEIYEKDGDKFFALDGREYRVIGVLGYESDTVLDDYIFVNMLSAELSGSGIFTFDFFDIEDPEERANELIEYYSDKGIRAEICSQAASFSESVMPQVFSARWFICLLAACFLCLLLISVRWVEKQKRELAIHRLVGASKKNIAMLIVLKYLAVFAVSFAVGFVYCNVIYPAYFSSLITGYIICAVFIVLFLIWSVFYILRTPIEEVIQ</sequence>
<comment type="subcellular location">
    <subcellularLocation>
        <location evidence="1">Cell membrane</location>
        <topology evidence="1">Multi-pass membrane protein</topology>
    </subcellularLocation>
</comment>
<evidence type="ECO:0000256" key="2">
    <source>
        <dbReference type="ARBA" id="ARBA00022475"/>
    </source>
</evidence>